<organism evidence="1 2">
    <name type="scientific">Campylobacter majalis</name>
    <dbReference type="NCBI Taxonomy" id="2790656"/>
    <lineage>
        <taxon>Bacteria</taxon>
        <taxon>Pseudomonadati</taxon>
        <taxon>Campylobacterota</taxon>
        <taxon>Epsilonproteobacteria</taxon>
        <taxon>Campylobacterales</taxon>
        <taxon>Campylobacteraceae</taxon>
        <taxon>Campylobacter</taxon>
    </lineage>
</organism>
<keyword evidence="2" id="KW-1185">Reference proteome</keyword>
<reference evidence="1 2" key="1">
    <citation type="submission" date="2020-11" db="EMBL/GenBank/DDBJ databases">
        <authorList>
            <person name="Peeters C."/>
        </authorList>
    </citation>
    <scope>NUCLEOTIDE SEQUENCE [LARGE SCALE GENOMIC DNA]</scope>
    <source>
        <strain evidence="1 2">LMG 7974</strain>
    </source>
</reference>
<dbReference type="EMBL" id="CAJHOF010000019">
    <property type="protein sequence ID" value="CAD7289628.1"/>
    <property type="molecule type" value="Genomic_DNA"/>
</dbReference>
<dbReference type="Proteomes" id="UP000789803">
    <property type="component" value="Unassembled WGS sequence"/>
</dbReference>
<proteinExistence type="predicted"/>
<protein>
    <recommendedName>
        <fullName evidence="3">RCK N-terminal domain-containing protein</fullName>
    </recommendedName>
</protein>
<evidence type="ECO:0000313" key="2">
    <source>
        <dbReference type="Proteomes" id="UP000789803"/>
    </source>
</evidence>
<name>A0ABM8Q9T6_9BACT</name>
<evidence type="ECO:0000313" key="1">
    <source>
        <dbReference type="EMBL" id="CAD7289628.1"/>
    </source>
</evidence>
<sequence>MAKRQFYIMFANDLIKNGAKAINLLKDDFDADTIKDFEISLEYKSLKIAIFSSGDIAEVVQDNIKKANKIAKFDLVFTAIRSHGKSANFIQNFAKEHKIKIINVENNEYFKENEKILTYHKSQIEYLNFILKGF</sequence>
<accession>A0ABM8Q9T6</accession>
<evidence type="ECO:0008006" key="3">
    <source>
        <dbReference type="Google" id="ProtNLM"/>
    </source>
</evidence>
<gene>
    <name evidence="1" type="ORF">LMG7974_01705</name>
</gene>
<comment type="caution">
    <text evidence="1">The sequence shown here is derived from an EMBL/GenBank/DDBJ whole genome shotgun (WGS) entry which is preliminary data.</text>
</comment>